<keyword evidence="4 6" id="KW-0238">DNA-binding</keyword>
<dbReference type="InterPro" id="IPR036388">
    <property type="entry name" value="WH-like_DNA-bd_sf"/>
</dbReference>
<dbReference type="GO" id="GO:0003677">
    <property type="term" value="F:DNA binding"/>
    <property type="evidence" value="ECO:0007669"/>
    <property type="project" value="UniProtKB-UniRule"/>
</dbReference>
<comment type="function">
    <text evidence="6">Modulates transcription in response to changes in cellular NADH/NAD(+) redox state.</text>
</comment>
<dbReference type="GO" id="GO:0051775">
    <property type="term" value="P:response to redox state"/>
    <property type="evidence" value="ECO:0007669"/>
    <property type="project" value="InterPro"/>
</dbReference>
<dbReference type="InterPro" id="IPR022876">
    <property type="entry name" value="Tscrpt_rep_Rex"/>
</dbReference>
<dbReference type="NCBIfam" id="NF003995">
    <property type="entry name" value="PRK05472.2-4"/>
    <property type="match status" value="1"/>
</dbReference>
<organism evidence="8 9">
    <name type="scientific">Sedimentisphaera cyanobacteriorum</name>
    <dbReference type="NCBI Taxonomy" id="1940790"/>
    <lineage>
        <taxon>Bacteria</taxon>
        <taxon>Pseudomonadati</taxon>
        <taxon>Planctomycetota</taxon>
        <taxon>Phycisphaerae</taxon>
        <taxon>Sedimentisphaerales</taxon>
        <taxon>Sedimentisphaeraceae</taxon>
        <taxon>Sedimentisphaera</taxon>
    </lineage>
</organism>
<dbReference type="InterPro" id="IPR036390">
    <property type="entry name" value="WH_DNA-bd_sf"/>
</dbReference>
<dbReference type="PANTHER" id="PTHR35786">
    <property type="entry name" value="REDOX-SENSING TRANSCRIPTIONAL REPRESSOR REX"/>
    <property type="match status" value="1"/>
</dbReference>
<keyword evidence="1 6" id="KW-0963">Cytoplasm</keyword>
<comment type="subunit">
    <text evidence="6">Homodimer.</text>
</comment>
<dbReference type="AlphaFoldDB" id="A0A1Q2HM10"/>
<dbReference type="PANTHER" id="PTHR35786:SF1">
    <property type="entry name" value="REDOX-SENSING TRANSCRIPTIONAL REPRESSOR REX 1"/>
    <property type="match status" value="1"/>
</dbReference>
<dbReference type="SUPFAM" id="SSF46785">
    <property type="entry name" value="Winged helix' DNA-binding domain"/>
    <property type="match status" value="1"/>
</dbReference>
<dbReference type="NCBIfam" id="NF003996">
    <property type="entry name" value="PRK05472.2-5"/>
    <property type="match status" value="1"/>
</dbReference>
<protein>
    <recommendedName>
        <fullName evidence="6">Redox-sensing transcriptional repressor Rex</fullName>
    </recommendedName>
</protein>
<proteinExistence type="inferred from homology"/>
<evidence type="ECO:0000256" key="3">
    <source>
        <dbReference type="ARBA" id="ARBA00023015"/>
    </source>
</evidence>
<dbReference type="Pfam" id="PF02629">
    <property type="entry name" value="CoA_binding"/>
    <property type="match status" value="1"/>
</dbReference>
<dbReference type="HAMAP" id="MF_01131">
    <property type="entry name" value="Rex"/>
    <property type="match status" value="1"/>
</dbReference>
<comment type="similarity">
    <text evidence="6">Belongs to the transcriptional regulatory Rex family.</text>
</comment>
<dbReference type="Gene3D" id="3.40.50.720">
    <property type="entry name" value="NAD(P)-binding Rossmann-like Domain"/>
    <property type="match status" value="1"/>
</dbReference>
<keyword evidence="6" id="KW-0520">NAD</keyword>
<feature type="domain" description="CoA-binding" evidence="7">
    <location>
        <begin position="76"/>
        <end position="176"/>
    </location>
</feature>
<dbReference type="SMART" id="SM00881">
    <property type="entry name" value="CoA_binding"/>
    <property type="match status" value="1"/>
</dbReference>
<gene>
    <name evidence="8" type="primary">rex_1</name>
    <name evidence="6" type="synonym">rex</name>
    <name evidence="8" type="ORF">L21SP3_00311</name>
</gene>
<evidence type="ECO:0000256" key="2">
    <source>
        <dbReference type="ARBA" id="ARBA00022491"/>
    </source>
</evidence>
<dbReference type="EMBL" id="CP019633">
    <property type="protein sequence ID" value="AQQ08527.1"/>
    <property type="molecule type" value="Genomic_DNA"/>
</dbReference>
<keyword evidence="5 6" id="KW-0804">Transcription</keyword>
<evidence type="ECO:0000313" key="8">
    <source>
        <dbReference type="EMBL" id="AQQ08527.1"/>
    </source>
</evidence>
<evidence type="ECO:0000256" key="5">
    <source>
        <dbReference type="ARBA" id="ARBA00023163"/>
    </source>
</evidence>
<accession>A0A1Q2HM10</accession>
<evidence type="ECO:0000259" key="7">
    <source>
        <dbReference type="SMART" id="SM00881"/>
    </source>
</evidence>
<dbReference type="RefSeq" id="WP_077538904.1">
    <property type="nucleotide sequence ID" value="NZ_CP019633.1"/>
</dbReference>
<evidence type="ECO:0000256" key="1">
    <source>
        <dbReference type="ARBA" id="ARBA00022490"/>
    </source>
</evidence>
<dbReference type="GO" id="GO:0003700">
    <property type="term" value="F:DNA-binding transcription factor activity"/>
    <property type="evidence" value="ECO:0007669"/>
    <property type="project" value="UniProtKB-UniRule"/>
</dbReference>
<dbReference type="GO" id="GO:0005737">
    <property type="term" value="C:cytoplasm"/>
    <property type="evidence" value="ECO:0007669"/>
    <property type="project" value="UniProtKB-SubCell"/>
</dbReference>
<sequence length="215" mass="23861">MATNKNCIVRISRYKNALTRLKSLGFVKVFSSNLADATGTSSAQVRKDFSLFGITGNKRGGYNIDDLVEQMNTIFGKHEVHKVIIVGFGNIGKALMSYKGFEKESIKIDAAFDIDSSKVDEDAEIPVYPFEKLEEYIEKNRIKLGVISVPDVAAQQVFEVMKKAGIKGVLNFAPINLGSSDEVVINNINLEMELENLIYYVIAAEKNKAQNIDDI</sequence>
<dbReference type="SUPFAM" id="SSF51735">
    <property type="entry name" value="NAD(P)-binding Rossmann-fold domains"/>
    <property type="match status" value="1"/>
</dbReference>
<comment type="subcellular location">
    <subcellularLocation>
        <location evidence="6">Cytoplasm</location>
    </subcellularLocation>
</comment>
<dbReference type="Gene3D" id="1.10.10.10">
    <property type="entry name" value="Winged helix-like DNA-binding domain superfamily/Winged helix DNA-binding domain"/>
    <property type="match status" value="1"/>
</dbReference>
<dbReference type="OrthoDB" id="9784760at2"/>
<reference evidence="9" key="1">
    <citation type="submission" date="2017-02" db="EMBL/GenBank/DDBJ databases">
        <title>Comparative genomics and description of representatives of a novel lineage of planctomycetes thriving in anoxic sediments.</title>
        <authorList>
            <person name="Spring S."/>
            <person name="Bunk B."/>
            <person name="Sproer C."/>
            <person name="Klenk H.-P."/>
        </authorList>
    </citation>
    <scope>NUCLEOTIDE SEQUENCE [LARGE SCALE GENOMIC DNA]</scope>
    <source>
        <strain evidence="9">L21-RPul-D3</strain>
    </source>
</reference>
<dbReference type="InterPro" id="IPR003781">
    <property type="entry name" value="CoA-bd"/>
</dbReference>
<name>A0A1Q2HM10_9BACT</name>
<keyword evidence="2 6" id="KW-0678">Repressor</keyword>
<dbReference type="Pfam" id="PF06971">
    <property type="entry name" value="Put_DNA-bind_N"/>
    <property type="match status" value="1"/>
</dbReference>
<dbReference type="InterPro" id="IPR009718">
    <property type="entry name" value="Rex_DNA-bd_C_dom"/>
</dbReference>
<dbReference type="NCBIfam" id="NF003994">
    <property type="entry name" value="PRK05472.2-3"/>
    <property type="match status" value="1"/>
</dbReference>
<evidence type="ECO:0000256" key="4">
    <source>
        <dbReference type="ARBA" id="ARBA00023125"/>
    </source>
</evidence>
<evidence type="ECO:0000256" key="6">
    <source>
        <dbReference type="HAMAP-Rule" id="MF_01131"/>
    </source>
</evidence>
<dbReference type="Proteomes" id="UP000188273">
    <property type="component" value="Chromosome"/>
</dbReference>
<feature type="DNA-binding region" description="H-T-H motif" evidence="6">
    <location>
        <begin position="13"/>
        <end position="52"/>
    </location>
</feature>
<dbReference type="KEGG" id="pbu:L21SP3_00311"/>
<dbReference type="STRING" id="1940790.L21SP3_00311"/>
<feature type="binding site" evidence="6">
    <location>
        <begin position="87"/>
        <end position="92"/>
    </location>
    <ligand>
        <name>NAD(+)</name>
        <dbReference type="ChEBI" id="CHEBI:57540"/>
    </ligand>
</feature>
<keyword evidence="9" id="KW-1185">Reference proteome</keyword>
<keyword evidence="3 6" id="KW-0805">Transcription regulation</keyword>
<dbReference type="GO" id="GO:0045892">
    <property type="term" value="P:negative regulation of DNA-templated transcription"/>
    <property type="evidence" value="ECO:0007669"/>
    <property type="project" value="InterPro"/>
</dbReference>
<evidence type="ECO:0000313" key="9">
    <source>
        <dbReference type="Proteomes" id="UP000188273"/>
    </source>
</evidence>
<dbReference type="InterPro" id="IPR036291">
    <property type="entry name" value="NAD(P)-bd_dom_sf"/>
</dbReference>